<feature type="domain" description="Pyrrolo-quinoline quinone repeat" evidence="3">
    <location>
        <begin position="173"/>
        <end position="379"/>
    </location>
</feature>
<evidence type="ECO:0000313" key="5">
    <source>
        <dbReference type="Proteomes" id="UP000619260"/>
    </source>
</evidence>
<dbReference type="PANTHER" id="PTHR34512:SF30">
    <property type="entry name" value="OUTER MEMBRANE PROTEIN ASSEMBLY FACTOR BAMB"/>
    <property type="match status" value="1"/>
</dbReference>
<feature type="region of interest" description="Disordered" evidence="1">
    <location>
        <begin position="1"/>
        <end position="21"/>
    </location>
</feature>
<dbReference type="PANTHER" id="PTHR34512">
    <property type="entry name" value="CELL SURFACE PROTEIN"/>
    <property type="match status" value="1"/>
</dbReference>
<dbReference type="Proteomes" id="UP000619260">
    <property type="component" value="Unassembled WGS sequence"/>
</dbReference>
<protein>
    <recommendedName>
        <fullName evidence="3">Pyrrolo-quinoline quinone repeat domain-containing protein</fullName>
    </recommendedName>
</protein>
<dbReference type="AlphaFoldDB" id="A0A8J4DRC9"/>
<dbReference type="PROSITE" id="PS51318">
    <property type="entry name" value="TAT"/>
    <property type="match status" value="1"/>
</dbReference>
<keyword evidence="2" id="KW-1133">Transmembrane helix</keyword>
<dbReference type="InterPro" id="IPR011047">
    <property type="entry name" value="Quinoprotein_ADH-like_sf"/>
</dbReference>
<evidence type="ECO:0000256" key="1">
    <source>
        <dbReference type="SAM" id="MobiDB-lite"/>
    </source>
</evidence>
<proteinExistence type="predicted"/>
<reference evidence="4" key="1">
    <citation type="submission" date="2021-01" db="EMBL/GenBank/DDBJ databases">
        <title>Whole genome shotgun sequence of Virgisporangium aliadipatigenens NBRC 105644.</title>
        <authorList>
            <person name="Komaki H."/>
            <person name="Tamura T."/>
        </authorList>
    </citation>
    <scope>NUCLEOTIDE SEQUENCE</scope>
    <source>
        <strain evidence="4">NBRC 105644</strain>
    </source>
</reference>
<sequence>MNATDDPPARQSDGPAAERRPIGRRALLLGGAAVALGAGGYAVARANRARPGDVRWSYTGIRAAPSLTGKVLVGTGGGVTALNRADGRERWNFSNNTTDSIPGAWDPSFTPAAGDGTVVVAYRSPHLVAFDPGSGKVVWSYAATGDQSFATAPVRDGGTVVAVARSDRAGATVLHGVDTASGSRRWTLALGDVETSTPALAAGRVWLSRANSRSAPGATAGEEWLAVDAASGVVALTLPGAVEFTKPAALASGDRVFFLVDRNLVAMQARTGTVDWVVSAPLDPTTGLAGDQTVLVVLGHDGGLRALDPHNGRRLWEFTETKVTGVPAVSDGSVYAPAAGGQLLILSAKSGTRSAAYRAGTKDLTGPPVITDDSILVTDGDTLRSIVR</sequence>
<dbReference type="SUPFAM" id="SSF50998">
    <property type="entry name" value="Quinoprotein alcohol dehydrogenase-like"/>
    <property type="match status" value="1"/>
</dbReference>
<dbReference type="Gene3D" id="2.130.10.10">
    <property type="entry name" value="YVTN repeat-like/Quinoprotein amine dehydrogenase"/>
    <property type="match status" value="2"/>
</dbReference>
<dbReference type="InterPro" id="IPR015943">
    <property type="entry name" value="WD40/YVTN_repeat-like_dom_sf"/>
</dbReference>
<evidence type="ECO:0000259" key="3">
    <source>
        <dbReference type="Pfam" id="PF13360"/>
    </source>
</evidence>
<dbReference type="InterPro" id="IPR018391">
    <property type="entry name" value="PQQ_b-propeller_rpt"/>
</dbReference>
<dbReference type="RefSeq" id="WP_203901500.1">
    <property type="nucleotide sequence ID" value="NZ_BOPF01000018.1"/>
</dbReference>
<evidence type="ECO:0000313" key="4">
    <source>
        <dbReference type="EMBL" id="GIJ48010.1"/>
    </source>
</evidence>
<dbReference type="EMBL" id="BOPF01000018">
    <property type="protein sequence ID" value="GIJ48010.1"/>
    <property type="molecule type" value="Genomic_DNA"/>
</dbReference>
<name>A0A8J4DRC9_9ACTN</name>
<keyword evidence="2" id="KW-0472">Membrane</keyword>
<dbReference type="InterPro" id="IPR002372">
    <property type="entry name" value="PQQ_rpt_dom"/>
</dbReference>
<keyword evidence="2" id="KW-0812">Transmembrane</keyword>
<keyword evidence="5" id="KW-1185">Reference proteome</keyword>
<feature type="transmembrane region" description="Helical" evidence="2">
    <location>
        <begin position="26"/>
        <end position="44"/>
    </location>
</feature>
<organism evidence="4 5">
    <name type="scientific">Virgisporangium aliadipatigenens</name>
    <dbReference type="NCBI Taxonomy" id="741659"/>
    <lineage>
        <taxon>Bacteria</taxon>
        <taxon>Bacillati</taxon>
        <taxon>Actinomycetota</taxon>
        <taxon>Actinomycetes</taxon>
        <taxon>Micromonosporales</taxon>
        <taxon>Micromonosporaceae</taxon>
        <taxon>Virgisporangium</taxon>
    </lineage>
</organism>
<evidence type="ECO:0000256" key="2">
    <source>
        <dbReference type="SAM" id="Phobius"/>
    </source>
</evidence>
<accession>A0A8J4DRC9</accession>
<dbReference type="InterPro" id="IPR006311">
    <property type="entry name" value="TAT_signal"/>
</dbReference>
<dbReference type="SMART" id="SM00564">
    <property type="entry name" value="PQQ"/>
    <property type="match status" value="5"/>
</dbReference>
<gene>
    <name evidence="4" type="ORF">Val02_48960</name>
</gene>
<comment type="caution">
    <text evidence="4">The sequence shown here is derived from an EMBL/GenBank/DDBJ whole genome shotgun (WGS) entry which is preliminary data.</text>
</comment>
<dbReference type="Pfam" id="PF13360">
    <property type="entry name" value="PQQ_2"/>
    <property type="match status" value="1"/>
</dbReference>